<evidence type="ECO:0000256" key="8">
    <source>
        <dbReference type="SAM" id="Phobius"/>
    </source>
</evidence>
<feature type="transmembrane region" description="Helical" evidence="8">
    <location>
        <begin position="158"/>
        <end position="180"/>
    </location>
</feature>
<keyword evidence="4 8" id="KW-1133">Transmembrane helix</keyword>
<organism evidence="9 10">
    <name type="scientific">Rhodotorula diobovata</name>
    <dbReference type="NCBI Taxonomy" id="5288"/>
    <lineage>
        <taxon>Eukaryota</taxon>
        <taxon>Fungi</taxon>
        <taxon>Dikarya</taxon>
        <taxon>Basidiomycota</taxon>
        <taxon>Pucciniomycotina</taxon>
        <taxon>Microbotryomycetes</taxon>
        <taxon>Sporidiobolales</taxon>
        <taxon>Sporidiobolaceae</taxon>
        <taxon>Rhodotorula</taxon>
    </lineage>
</organism>
<feature type="transmembrane region" description="Helical" evidence="8">
    <location>
        <begin position="426"/>
        <end position="446"/>
    </location>
</feature>
<gene>
    <name evidence="9" type="ORF">DMC30DRAFT_398117</name>
</gene>
<feature type="transmembrane region" description="Helical" evidence="8">
    <location>
        <begin position="260"/>
        <end position="284"/>
    </location>
</feature>
<evidence type="ECO:0000256" key="5">
    <source>
        <dbReference type="ARBA" id="ARBA00023136"/>
    </source>
</evidence>
<comment type="similarity">
    <text evidence="6">Belongs to the major facilitator superfamily. Allantoate permease family.</text>
</comment>
<name>A0A5C5FVP5_9BASI</name>
<keyword evidence="3 8" id="KW-0812">Transmembrane</keyword>
<feature type="compositionally biased region" description="Basic and acidic residues" evidence="7">
    <location>
        <begin position="484"/>
        <end position="496"/>
    </location>
</feature>
<feature type="compositionally biased region" description="Basic and acidic residues" evidence="7">
    <location>
        <begin position="532"/>
        <end position="541"/>
    </location>
</feature>
<dbReference type="InterPro" id="IPR036259">
    <property type="entry name" value="MFS_trans_sf"/>
</dbReference>
<dbReference type="InterPro" id="IPR011701">
    <property type="entry name" value="MFS"/>
</dbReference>
<evidence type="ECO:0000256" key="2">
    <source>
        <dbReference type="ARBA" id="ARBA00022448"/>
    </source>
</evidence>
<dbReference type="FunFam" id="1.20.1250.20:FF:000065">
    <property type="entry name" value="Putative MFS pantothenate transporter"/>
    <property type="match status" value="1"/>
</dbReference>
<evidence type="ECO:0000256" key="1">
    <source>
        <dbReference type="ARBA" id="ARBA00004141"/>
    </source>
</evidence>
<keyword evidence="2" id="KW-0813">Transport</keyword>
<protein>
    <submittedName>
        <fullName evidence="9">MFS general substrate transporter</fullName>
    </submittedName>
</protein>
<comment type="subcellular location">
    <subcellularLocation>
        <location evidence="1">Membrane</location>
        <topology evidence="1">Multi-pass membrane protein</topology>
    </subcellularLocation>
</comment>
<proteinExistence type="inferred from homology"/>
<evidence type="ECO:0000256" key="6">
    <source>
        <dbReference type="ARBA" id="ARBA00037968"/>
    </source>
</evidence>
<dbReference type="GO" id="GO:0098717">
    <property type="term" value="P:pantothenate import across plasma membrane"/>
    <property type="evidence" value="ECO:0007669"/>
    <property type="project" value="TreeGrafter"/>
</dbReference>
<dbReference type="GO" id="GO:0005886">
    <property type="term" value="C:plasma membrane"/>
    <property type="evidence" value="ECO:0007669"/>
    <property type="project" value="TreeGrafter"/>
</dbReference>
<feature type="transmembrane region" description="Helical" evidence="8">
    <location>
        <begin position="360"/>
        <end position="380"/>
    </location>
</feature>
<evidence type="ECO:0000256" key="4">
    <source>
        <dbReference type="ARBA" id="ARBA00022989"/>
    </source>
</evidence>
<dbReference type="SUPFAM" id="SSF103473">
    <property type="entry name" value="MFS general substrate transporter"/>
    <property type="match status" value="1"/>
</dbReference>
<keyword evidence="10" id="KW-1185">Reference proteome</keyword>
<evidence type="ECO:0000256" key="7">
    <source>
        <dbReference type="SAM" id="MobiDB-lite"/>
    </source>
</evidence>
<evidence type="ECO:0000256" key="3">
    <source>
        <dbReference type="ARBA" id="ARBA00022692"/>
    </source>
</evidence>
<feature type="transmembrane region" description="Helical" evidence="8">
    <location>
        <begin position="304"/>
        <end position="323"/>
    </location>
</feature>
<dbReference type="GO" id="GO:0015233">
    <property type="term" value="F:pantothenate transmembrane transporter activity"/>
    <property type="evidence" value="ECO:0007669"/>
    <property type="project" value="TreeGrafter"/>
</dbReference>
<evidence type="ECO:0000313" key="10">
    <source>
        <dbReference type="Proteomes" id="UP000311382"/>
    </source>
</evidence>
<dbReference type="PANTHER" id="PTHR43791:SF4">
    <property type="entry name" value="PANTOTHENATE TRANSPORTER FEN2"/>
    <property type="match status" value="1"/>
</dbReference>
<feature type="transmembrane region" description="Helical" evidence="8">
    <location>
        <begin position="392"/>
        <end position="414"/>
    </location>
</feature>
<comment type="caution">
    <text evidence="9">The sequence shown here is derived from an EMBL/GenBank/DDBJ whole genome shotgun (WGS) entry which is preliminary data.</text>
</comment>
<feature type="transmembrane region" description="Helical" evidence="8">
    <location>
        <begin position="335"/>
        <end position="354"/>
    </location>
</feature>
<dbReference type="Gene3D" id="1.20.1250.20">
    <property type="entry name" value="MFS general substrate transporter like domains"/>
    <property type="match status" value="1"/>
</dbReference>
<reference evidence="9 10" key="1">
    <citation type="submission" date="2019-03" db="EMBL/GenBank/DDBJ databases">
        <title>Rhodosporidium diobovatum UCD-FST 08-225 genome sequencing, assembly, and annotation.</title>
        <authorList>
            <person name="Fakankun I.U."/>
            <person name="Fristensky B."/>
            <person name="Levin D.B."/>
        </authorList>
    </citation>
    <scope>NUCLEOTIDE SEQUENCE [LARGE SCALE GENOMIC DNA]</scope>
    <source>
        <strain evidence="9 10">UCD-FST 08-225</strain>
    </source>
</reference>
<sequence>MGFWAKVRTVAWGAPPATRAEAKLLVKIDWFILSFICLMYFSNYLDRANLQAAYVSGMREALDMEGNDLNKVNTVFTVGYTVAMVPQNLLLQVVSARLVFPVMTVTWGALTMATAAAQSTSHLCVIRFFQGMAEASTFVGAHYIIGAWYREKEVAKRAAIFSSAAQVATLFSGVLQARIYTSMNGLHGLEGFRWLFIICGAITIPIGIYGWCCFPDTPERNRSIVFSKAERELAMARIPPRPDTKLDRTVFRRVLGRWRWWVMSLIWIVGGELESVGSNALMALWMKHQVATGAESWNVPNINYYPQGATAVAVVALLGTAVWTDWTGKRHHVNLVIAAVMVVSAVLILCQDQISKAGVFFAFYLAGISYAGQASNFAWANDICKSDEQERAVVLASMNMWSNAFNAWWSIVFFPANDAPKWERGMISIIVLCPVMVGLTSLARYLQLRDQRRARALGPADEAAALPSLARTQSGADLEGEGGGEGRDEAASVKVEEEGDEKEEEALDLVEEEEGEGDVGARRERGRRGRAGRGESLELAE</sequence>
<feature type="transmembrane region" description="Helical" evidence="8">
    <location>
        <begin position="24"/>
        <end position="41"/>
    </location>
</feature>
<feature type="transmembrane region" description="Helical" evidence="8">
    <location>
        <begin position="192"/>
        <end position="214"/>
    </location>
</feature>
<dbReference type="OrthoDB" id="3639251at2759"/>
<feature type="compositionally biased region" description="Acidic residues" evidence="7">
    <location>
        <begin position="497"/>
        <end position="517"/>
    </location>
</feature>
<dbReference type="PANTHER" id="PTHR43791">
    <property type="entry name" value="PERMEASE-RELATED"/>
    <property type="match status" value="1"/>
</dbReference>
<dbReference type="EMBL" id="SOZI01000071">
    <property type="protein sequence ID" value="TNY20272.1"/>
    <property type="molecule type" value="Genomic_DNA"/>
</dbReference>
<dbReference type="Proteomes" id="UP000311382">
    <property type="component" value="Unassembled WGS sequence"/>
</dbReference>
<dbReference type="STRING" id="5288.A0A5C5FVP5"/>
<keyword evidence="5 8" id="KW-0472">Membrane</keyword>
<evidence type="ECO:0000313" key="9">
    <source>
        <dbReference type="EMBL" id="TNY20272.1"/>
    </source>
</evidence>
<accession>A0A5C5FVP5</accession>
<dbReference type="Pfam" id="PF07690">
    <property type="entry name" value="MFS_1"/>
    <property type="match status" value="1"/>
</dbReference>
<dbReference type="AlphaFoldDB" id="A0A5C5FVP5"/>
<feature type="region of interest" description="Disordered" evidence="7">
    <location>
        <begin position="465"/>
        <end position="541"/>
    </location>
</feature>